<comment type="caution">
    <text evidence="1">The sequence shown here is derived from an EMBL/GenBank/DDBJ whole genome shotgun (WGS) entry which is preliminary data.</text>
</comment>
<reference evidence="1" key="1">
    <citation type="journal article" date="2015" name="Nature">
        <title>Complex archaea that bridge the gap between prokaryotes and eukaryotes.</title>
        <authorList>
            <person name="Spang A."/>
            <person name="Saw J.H."/>
            <person name="Jorgensen S.L."/>
            <person name="Zaremba-Niedzwiedzka K."/>
            <person name="Martijn J."/>
            <person name="Lind A.E."/>
            <person name="van Eijk R."/>
            <person name="Schleper C."/>
            <person name="Guy L."/>
            <person name="Ettema T.J."/>
        </authorList>
    </citation>
    <scope>NUCLEOTIDE SEQUENCE</scope>
</reference>
<evidence type="ECO:0000313" key="1">
    <source>
        <dbReference type="EMBL" id="KKL87500.1"/>
    </source>
</evidence>
<gene>
    <name evidence="1" type="ORF">LCGC14_1934110</name>
</gene>
<proteinExistence type="predicted"/>
<dbReference type="AlphaFoldDB" id="A0A0F9I0V2"/>
<accession>A0A0F9I0V2</accession>
<organism evidence="1">
    <name type="scientific">marine sediment metagenome</name>
    <dbReference type="NCBI Taxonomy" id="412755"/>
    <lineage>
        <taxon>unclassified sequences</taxon>
        <taxon>metagenomes</taxon>
        <taxon>ecological metagenomes</taxon>
    </lineage>
</organism>
<name>A0A0F9I0V2_9ZZZZ</name>
<protein>
    <submittedName>
        <fullName evidence="1">Uncharacterized protein</fullName>
    </submittedName>
</protein>
<sequence length="44" mass="5037">MMTADGGCGSCASELLTKLDKRFPGFTEVIQKVWYPEYESDFRE</sequence>
<dbReference type="EMBL" id="LAZR01020819">
    <property type="protein sequence ID" value="KKL87500.1"/>
    <property type="molecule type" value="Genomic_DNA"/>
</dbReference>